<feature type="transmembrane region" description="Helical" evidence="1">
    <location>
        <begin position="126"/>
        <end position="146"/>
    </location>
</feature>
<feature type="transmembrane region" description="Helical" evidence="1">
    <location>
        <begin position="93"/>
        <end position="114"/>
    </location>
</feature>
<evidence type="ECO:0000256" key="1">
    <source>
        <dbReference type="SAM" id="Phobius"/>
    </source>
</evidence>
<sequence length="240" mass="27744">MPTTLSLKHIAIMETNQQIDKAIQIIGYIEINDYILDIKAHAAKYKHTAPEFSCILNNSAVQSAARMYNQKDRDAIDYQNKYKKLTSYANKSVFMLLCLTVILTTSGAISKFLPTDAYYAGKIEDIYIGLITLGIVAATTYAFMCFKRIKTEKLIERWMETRATAETERINYFETIINHKPVNTTPNPTFLQLLKFEYFRRYQLSLENRQWLKDIKKGAKALEKLEQQLKQGGYLHQTNS</sequence>
<evidence type="ECO:0008006" key="4">
    <source>
        <dbReference type="Google" id="ProtNLM"/>
    </source>
</evidence>
<organism evidence="2 3">
    <name type="scientific">Saccharicrinis carchari</name>
    <dbReference type="NCBI Taxonomy" id="1168039"/>
    <lineage>
        <taxon>Bacteria</taxon>
        <taxon>Pseudomonadati</taxon>
        <taxon>Bacteroidota</taxon>
        <taxon>Bacteroidia</taxon>
        <taxon>Marinilabiliales</taxon>
        <taxon>Marinilabiliaceae</taxon>
        <taxon>Saccharicrinis</taxon>
    </lineage>
</organism>
<dbReference type="AlphaFoldDB" id="A0A521D3H5"/>
<accession>A0A521D3H5</accession>
<keyword evidence="1" id="KW-0812">Transmembrane</keyword>
<evidence type="ECO:0000313" key="3">
    <source>
        <dbReference type="Proteomes" id="UP000319040"/>
    </source>
</evidence>
<dbReference type="Proteomes" id="UP000319040">
    <property type="component" value="Unassembled WGS sequence"/>
</dbReference>
<name>A0A521D3H5_SACCC</name>
<keyword evidence="1" id="KW-1133">Transmembrane helix</keyword>
<proteinExistence type="predicted"/>
<evidence type="ECO:0000313" key="2">
    <source>
        <dbReference type="EMBL" id="SMO66238.1"/>
    </source>
</evidence>
<keyword evidence="3" id="KW-1185">Reference proteome</keyword>
<dbReference type="EMBL" id="FXTB01000004">
    <property type="protein sequence ID" value="SMO66238.1"/>
    <property type="molecule type" value="Genomic_DNA"/>
</dbReference>
<keyword evidence="1" id="KW-0472">Membrane</keyword>
<gene>
    <name evidence="2" type="ORF">SAMN06265379_104173</name>
</gene>
<reference evidence="2 3" key="1">
    <citation type="submission" date="2017-05" db="EMBL/GenBank/DDBJ databases">
        <authorList>
            <person name="Varghese N."/>
            <person name="Submissions S."/>
        </authorList>
    </citation>
    <scope>NUCLEOTIDE SEQUENCE [LARGE SCALE GENOMIC DNA]</scope>
    <source>
        <strain evidence="2 3">DSM 27040</strain>
    </source>
</reference>
<protein>
    <recommendedName>
        <fullName evidence="4">SMODS and SLOG-associating 2TM effector domain-containing protein</fullName>
    </recommendedName>
</protein>